<reference evidence="2" key="1">
    <citation type="submission" date="2013-09" db="EMBL/GenBank/DDBJ databases">
        <title>Corchorus olitorius genome sequencing.</title>
        <authorList>
            <person name="Alam M."/>
            <person name="Haque M.S."/>
            <person name="Islam M.S."/>
            <person name="Emdad E.M."/>
            <person name="Islam M.M."/>
            <person name="Ahmed B."/>
            <person name="Halim A."/>
            <person name="Hossen Q.M.M."/>
            <person name="Hossain M.Z."/>
            <person name="Ahmed R."/>
            <person name="Khan M.M."/>
            <person name="Islam R."/>
            <person name="Rashid M.M."/>
            <person name="Khan S.A."/>
            <person name="Rahman M.S."/>
            <person name="Alam M."/>
            <person name="Yahiya A.S."/>
            <person name="Khan M.S."/>
            <person name="Azam M.S."/>
            <person name="Haque T."/>
            <person name="Lashkar M.Z.H."/>
            <person name="Akhand A.I."/>
            <person name="Morshed G."/>
            <person name="Roy S."/>
            <person name="Uddin K.S."/>
            <person name="Rabeya T."/>
            <person name="Hossain A.S."/>
            <person name="Chowdhury A."/>
            <person name="Snigdha A.R."/>
            <person name="Mortoza M.S."/>
            <person name="Matin S.A."/>
            <person name="Hoque S.M.E."/>
            <person name="Islam M.K."/>
            <person name="Roy D.K."/>
            <person name="Haider R."/>
            <person name="Moosa M.M."/>
            <person name="Elias S.M."/>
            <person name="Hasan A.M."/>
            <person name="Jahan S."/>
            <person name="Shafiuddin M."/>
            <person name="Mahmood N."/>
            <person name="Shommy N.S."/>
        </authorList>
    </citation>
    <scope>NUCLEOTIDE SEQUENCE [LARGE SCALE GENOMIC DNA]</scope>
    <source>
        <strain evidence="2">cv. O-4</strain>
    </source>
</reference>
<comment type="caution">
    <text evidence="1">The sequence shown here is derived from an EMBL/GenBank/DDBJ whole genome shotgun (WGS) entry which is preliminary data.</text>
</comment>
<dbReference type="OrthoDB" id="10534234at2759"/>
<evidence type="ECO:0000313" key="2">
    <source>
        <dbReference type="Proteomes" id="UP000187203"/>
    </source>
</evidence>
<sequence length="73" mass="8428">MDQFFLEDKKICQHEDTFQRRDENNANQECRKHPLHQPLTATKMALSFLPIHGVALSKIGFQIKETGRTIGAF</sequence>
<protein>
    <submittedName>
        <fullName evidence="1">Uncharacterized protein</fullName>
    </submittedName>
</protein>
<dbReference type="Proteomes" id="UP000187203">
    <property type="component" value="Unassembled WGS sequence"/>
</dbReference>
<keyword evidence="2" id="KW-1185">Reference proteome</keyword>
<name>A0A1R3G115_9ROSI</name>
<dbReference type="EMBL" id="AWUE01024053">
    <property type="protein sequence ID" value="OMO51767.1"/>
    <property type="molecule type" value="Genomic_DNA"/>
</dbReference>
<accession>A0A1R3G115</accession>
<evidence type="ECO:0000313" key="1">
    <source>
        <dbReference type="EMBL" id="OMO51767.1"/>
    </source>
</evidence>
<gene>
    <name evidence="1" type="ORF">COLO4_37520</name>
</gene>
<dbReference type="AlphaFoldDB" id="A0A1R3G115"/>
<proteinExistence type="predicted"/>
<organism evidence="1 2">
    <name type="scientific">Corchorus olitorius</name>
    <dbReference type="NCBI Taxonomy" id="93759"/>
    <lineage>
        <taxon>Eukaryota</taxon>
        <taxon>Viridiplantae</taxon>
        <taxon>Streptophyta</taxon>
        <taxon>Embryophyta</taxon>
        <taxon>Tracheophyta</taxon>
        <taxon>Spermatophyta</taxon>
        <taxon>Magnoliopsida</taxon>
        <taxon>eudicotyledons</taxon>
        <taxon>Gunneridae</taxon>
        <taxon>Pentapetalae</taxon>
        <taxon>rosids</taxon>
        <taxon>malvids</taxon>
        <taxon>Malvales</taxon>
        <taxon>Malvaceae</taxon>
        <taxon>Grewioideae</taxon>
        <taxon>Apeibeae</taxon>
        <taxon>Corchorus</taxon>
    </lineage>
</organism>